<sequence length="1075" mass="123963">MKSEANSTVRKFSGANSWLKVLRTAPMYSEKQKNFTELIPHPIIPQVSIMWAFLESYLKKTADVFRLYPETRIILEQRIANLKGSFKLQSEGKVVDAEIVGTHHIIVNYLVRHSLINDTLTQQQREELFFNLQKVRAQLSNAYGTTPAVIAVDKTDRYVVDLMFMLAESVTKAISDMSDKSWIECNATLVAVLNVYRNRLSNLLERFHVFINSAELGGATTPSFHAHAMSQRRDVGVALLPDDNREDDTILTKQHFERLGPRPLDGRYITQILQEIALENFLSVVELVNKKFNPNNDLLNLRPDDGRDDLHKQGLQECIIVVGQSDKQDGLYRFLSRINNISNKITAYTAYDFETFLNDLNQYAVVQELEGIAHHFDDNAPAKVVSPQRKISNFCLFMKDVRVRQRYWRRFSDRVILSPVPDIFAASMMRKIKIRGVEEKIKAIINKTVPDGMRIDVELTDYFCFSQGEHIIPAFTFVAEPHVWSIYGKPVMEAAEEALNSHWEKIYYITEAYVRFMGDKTVEAEIIQKLDELIGVSSVLQEMSRNKLPFESDPNSLLYAGSQTVNVDIVETTQNYLRYFAKCFAYARRKKILLLPGLCPRATVIELKEIDGVLREVIQVSPISVYMPIMTLVQFERRLGPYTLLKEANARFELIGEGQDRFVIQKMGGECRTKGRPVFHRDKREHLKSRPRVNEEPLVEAISETVKQYVFTKENLGNSALLYFQHYMREYITREYANELDVSWKSVAEVLFHCGEDIYSLDAGVNIEHVLQAAFAASLHAKMEMARAHRLMCIIKEARQDAIKKMNVASQRGDRLRNQIEEGDFMATYELVMGLIQRCKKDSRFIPLLNSLNLPRNERTHEHILYIFCIRLVERYEQLKGGMTKVMRNELLSNNLNTISFFKLAEVIVEEAFSKVNARFVENISKKALDVDSCMRDRANSEYLMVELISRVIYKYISESPKRRQEYYSAVKYYYEDHPFMTELFSHIADELRRKSFQTEEHWKALGADPAQGHLGLIEKCTIPAARMGQCVINCERYGEAMNDVITIIENNLFSYTPDDTSATPLPTVTPYCYS</sequence>
<comment type="caution">
    <text evidence="1">The sequence shown here is derived from an EMBL/GenBank/DDBJ whole genome shotgun (WGS) entry which is preliminary data.</text>
</comment>
<keyword evidence="2" id="KW-1185">Reference proteome</keyword>
<protein>
    <submittedName>
        <fullName evidence="1">Uncharacterized protein</fullName>
    </submittedName>
</protein>
<accession>A0A0F3GPU0</accession>
<dbReference type="AlphaFoldDB" id="A0A0F3GPU0"/>
<evidence type="ECO:0000313" key="1">
    <source>
        <dbReference type="EMBL" id="KJU83906.1"/>
    </source>
</evidence>
<organism evidence="1 2">
    <name type="scientific">Candidatus Magnetobacterium bavaricum</name>
    <dbReference type="NCBI Taxonomy" id="29290"/>
    <lineage>
        <taxon>Bacteria</taxon>
        <taxon>Pseudomonadati</taxon>
        <taxon>Nitrospirota</taxon>
        <taxon>Thermodesulfovibrionia</taxon>
        <taxon>Thermodesulfovibrionales</taxon>
        <taxon>Candidatus Magnetobacteriaceae</taxon>
        <taxon>Candidatus Magnetobacterium</taxon>
    </lineage>
</organism>
<name>A0A0F3GPU0_9BACT</name>
<reference evidence="1 2" key="1">
    <citation type="submission" date="2015-02" db="EMBL/GenBank/DDBJ databases">
        <title>Single-cell genomics of uncultivated deep-branching MTB reveals a conserved set of magnetosome genes.</title>
        <authorList>
            <person name="Kolinko S."/>
            <person name="Richter M."/>
            <person name="Glockner F.O."/>
            <person name="Brachmann A."/>
            <person name="Schuler D."/>
        </authorList>
    </citation>
    <scope>NUCLEOTIDE SEQUENCE [LARGE SCALE GENOMIC DNA]</scope>
    <source>
        <strain evidence="1">TM-1</strain>
    </source>
</reference>
<proteinExistence type="predicted"/>
<evidence type="ECO:0000313" key="2">
    <source>
        <dbReference type="Proteomes" id="UP000033423"/>
    </source>
</evidence>
<dbReference type="Proteomes" id="UP000033423">
    <property type="component" value="Unassembled WGS sequence"/>
</dbReference>
<gene>
    <name evidence="1" type="ORF">MBAV_003904</name>
</gene>
<dbReference type="EMBL" id="LACI01001688">
    <property type="protein sequence ID" value="KJU83906.1"/>
    <property type="molecule type" value="Genomic_DNA"/>
</dbReference>